<organism evidence="1 2">
    <name type="scientific">Melipona quadrifasciata</name>
    <dbReference type="NCBI Taxonomy" id="166423"/>
    <lineage>
        <taxon>Eukaryota</taxon>
        <taxon>Metazoa</taxon>
        <taxon>Ecdysozoa</taxon>
        <taxon>Arthropoda</taxon>
        <taxon>Hexapoda</taxon>
        <taxon>Insecta</taxon>
        <taxon>Pterygota</taxon>
        <taxon>Neoptera</taxon>
        <taxon>Endopterygota</taxon>
        <taxon>Hymenoptera</taxon>
        <taxon>Apocrita</taxon>
        <taxon>Aculeata</taxon>
        <taxon>Apoidea</taxon>
        <taxon>Anthophila</taxon>
        <taxon>Apidae</taxon>
        <taxon>Melipona</taxon>
    </lineage>
</organism>
<dbReference type="Gene3D" id="3.30.420.10">
    <property type="entry name" value="Ribonuclease H-like superfamily/Ribonuclease H"/>
    <property type="match status" value="1"/>
</dbReference>
<dbReference type="Proteomes" id="UP000053105">
    <property type="component" value="Unassembled WGS sequence"/>
</dbReference>
<dbReference type="GO" id="GO:0005634">
    <property type="term" value="C:nucleus"/>
    <property type="evidence" value="ECO:0007669"/>
    <property type="project" value="TreeGrafter"/>
</dbReference>
<dbReference type="PANTHER" id="PTHR46060">
    <property type="entry name" value="MARINER MOS1 TRANSPOSASE-LIKE PROTEIN"/>
    <property type="match status" value="1"/>
</dbReference>
<dbReference type="GO" id="GO:0015074">
    <property type="term" value="P:DNA integration"/>
    <property type="evidence" value="ECO:0007669"/>
    <property type="project" value="TreeGrafter"/>
</dbReference>
<dbReference type="InterPro" id="IPR052709">
    <property type="entry name" value="Transposase-MT_Hybrid"/>
</dbReference>
<dbReference type="GO" id="GO:0044774">
    <property type="term" value="P:mitotic DNA integrity checkpoint signaling"/>
    <property type="evidence" value="ECO:0007669"/>
    <property type="project" value="TreeGrafter"/>
</dbReference>
<gene>
    <name evidence="1" type="ORF">WN51_08700</name>
</gene>
<dbReference type="GO" id="GO:0042800">
    <property type="term" value="F:histone H3K4 methyltransferase activity"/>
    <property type="evidence" value="ECO:0007669"/>
    <property type="project" value="TreeGrafter"/>
</dbReference>
<reference evidence="1 2" key="1">
    <citation type="submission" date="2015-07" db="EMBL/GenBank/DDBJ databases">
        <title>The genome of Melipona quadrifasciata.</title>
        <authorList>
            <person name="Pan H."/>
            <person name="Kapheim K."/>
        </authorList>
    </citation>
    <scope>NUCLEOTIDE SEQUENCE [LARGE SCALE GENOMIC DNA]</scope>
    <source>
        <strain evidence="1">0111107301</strain>
        <tissue evidence="1">Whole body</tissue>
    </source>
</reference>
<dbReference type="GO" id="GO:0000729">
    <property type="term" value="P:DNA double-strand break processing"/>
    <property type="evidence" value="ECO:0007669"/>
    <property type="project" value="TreeGrafter"/>
</dbReference>
<name>A0A0N0BBR0_9HYME</name>
<keyword evidence="2" id="KW-1185">Reference proteome</keyword>
<dbReference type="AlphaFoldDB" id="A0A0N0BBR0"/>
<evidence type="ECO:0000313" key="2">
    <source>
        <dbReference type="Proteomes" id="UP000053105"/>
    </source>
</evidence>
<proteinExistence type="predicted"/>
<protein>
    <recommendedName>
        <fullName evidence="3">Histone-lysine N-methyltransferase SETMAR</fullName>
    </recommendedName>
</protein>
<dbReference type="GO" id="GO:0003690">
    <property type="term" value="F:double-stranded DNA binding"/>
    <property type="evidence" value="ECO:0007669"/>
    <property type="project" value="TreeGrafter"/>
</dbReference>
<sequence>KNYLRGKSFKSISERKTHLDEYFTSKLKRFWKEGIMRLPERWKKIIEQNGSYIT</sequence>
<dbReference type="GO" id="GO:0044547">
    <property type="term" value="F:DNA topoisomerase binding"/>
    <property type="evidence" value="ECO:0007669"/>
    <property type="project" value="TreeGrafter"/>
</dbReference>
<feature type="non-terminal residue" evidence="1">
    <location>
        <position position="1"/>
    </location>
</feature>
<dbReference type="EMBL" id="KQ436008">
    <property type="protein sequence ID" value="KOX67598.1"/>
    <property type="molecule type" value="Genomic_DNA"/>
</dbReference>
<dbReference type="GO" id="GO:0031297">
    <property type="term" value="P:replication fork processing"/>
    <property type="evidence" value="ECO:0007669"/>
    <property type="project" value="TreeGrafter"/>
</dbReference>
<evidence type="ECO:0000313" key="1">
    <source>
        <dbReference type="EMBL" id="KOX67598.1"/>
    </source>
</evidence>
<dbReference type="GO" id="GO:0046975">
    <property type="term" value="F:histone H3K36 methyltransferase activity"/>
    <property type="evidence" value="ECO:0007669"/>
    <property type="project" value="TreeGrafter"/>
</dbReference>
<evidence type="ECO:0008006" key="3">
    <source>
        <dbReference type="Google" id="ProtNLM"/>
    </source>
</evidence>
<dbReference type="STRING" id="166423.A0A0N0BBR0"/>
<dbReference type="GO" id="GO:0035861">
    <property type="term" value="C:site of double-strand break"/>
    <property type="evidence" value="ECO:0007669"/>
    <property type="project" value="TreeGrafter"/>
</dbReference>
<dbReference type="GO" id="GO:0000014">
    <property type="term" value="F:single-stranded DNA endodeoxyribonuclease activity"/>
    <property type="evidence" value="ECO:0007669"/>
    <property type="project" value="TreeGrafter"/>
</dbReference>
<dbReference type="PANTHER" id="PTHR46060:SF2">
    <property type="entry name" value="HISTONE-LYSINE N-METHYLTRANSFERASE SETMAR"/>
    <property type="match status" value="1"/>
</dbReference>
<dbReference type="GO" id="GO:0003697">
    <property type="term" value="F:single-stranded DNA binding"/>
    <property type="evidence" value="ECO:0007669"/>
    <property type="project" value="TreeGrafter"/>
</dbReference>
<dbReference type="GO" id="GO:0006303">
    <property type="term" value="P:double-strand break repair via nonhomologous end joining"/>
    <property type="evidence" value="ECO:0007669"/>
    <property type="project" value="TreeGrafter"/>
</dbReference>
<dbReference type="InterPro" id="IPR036397">
    <property type="entry name" value="RNaseH_sf"/>
</dbReference>
<dbReference type="GO" id="GO:0000793">
    <property type="term" value="C:condensed chromosome"/>
    <property type="evidence" value="ECO:0007669"/>
    <property type="project" value="TreeGrafter"/>
</dbReference>
<dbReference type="OrthoDB" id="7607195at2759"/>
<accession>A0A0N0BBR0</accession>